<feature type="chain" id="PRO_5042150394" description="Spore coat protein U domain-containing protein" evidence="1">
    <location>
        <begin position="18"/>
        <end position="148"/>
    </location>
</feature>
<name>A0AAD7GTD9_MYCRO</name>
<keyword evidence="3" id="KW-1185">Reference proteome</keyword>
<dbReference type="Proteomes" id="UP001221757">
    <property type="component" value="Unassembled WGS sequence"/>
</dbReference>
<evidence type="ECO:0000313" key="2">
    <source>
        <dbReference type="EMBL" id="KAJ7704870.1"/>
    </source>
</evidence>
<gene>
    <name evidence="2" type="ORF">B0H17DRAFT_1193367</name>
</gene>
<sequence>MCFNFLSIAALVSVATSVSTQAGFCPEALHFGSVIVSLTTLSPGESFTVTANLTCAVELGDTPTFLDYYINGVSEANIGGPILIVRRTYDATTMPPADQFTAVLPAWFYNTDAQYSLRMDNSFAKPGPTGESVITVGGVSTGITITGL</sequence>
<keyword evidence="1" id="KW-0732">Signal</keyword>
<dbReference type="EMBL" id="JARKIE010000009">
    <property type="protein sequence ID" value="KAJ7704870.1"/>
    <property type="molecule type" value="Genomic_DNA"/>
</dbReference>
<protein>
    <recommendedName>
        <fullName evidence="4">Spore coat protein U domain-containing protein</fullName>
    </recommendedName>
</protein>
<evidence type="ECO:0008006" key="4">
    <source>
        <dbReference type="Google" id="ProtNLM"/>
    </source>
</evidence>
<evidence type="ECO:0000313" key="3">
    <source>
        <dbReference type="Proteomes" id="UP001221757"/>
    </source>
</evidence>
<dbReference type="AlphaFoldDB" id="A0AAD7GTD9"/>
<comment type="caution">
    <text evidence="2">The sequence shown here is derived from an EMBL/GenBank/DDBJ whole genome shotgun (WGS) entry which is preliminary data.</text>
</comment>
<reference evidence="2" key="1">
    <citation type="submission" date="2023-03" db="EMBL/GenBank/DDBJ databases">
        <title>Massive genome expansion in bonnet fungi (Mycena s.s.) driven by repeated elements and novel gene families across ecological guilds.</title>
        <authorList>
            <consortium name="Lawrence Berkeley National Laboratory"/>
            <person name="Harder C.B."/>
            <person name="Miyauchi S."/>
            <person name="Viragh M."/>
            <person name="Kuo A."/>
            <person name="Thoen E."/>
            <person name="Andreopoulos B."/>
            <person name="Lu D."/>
            <person name="Skrede I."/>
            <person name="Drula E."/>
            <person name="Henrissat B."/>
            <person name="Morin E."/>
            <person name="Kohler A."/>
            <person name="Barry K."/>
            <person name="LaButti K."/>
            <person name="Morin E."/>
            <person name="Salamov A."/>
            <person name="Lipzen A."/>
            <person name="Mereny Z."/>
            <person name="Hegedus B."/>
            <person name="Baldrian P."/>
            <person name="Stursova M."/>
            <person name="Weitz H."/>
            <person name="Taylor A."/>
            <person name="Grigoriev I.V."/>
            <person name="Nagy L.G."/>
            <person name="Martin F."/>
            <person name="Kauserud H."/>
        </authorList>
    </citation>
    <scope>NUCLEOTIDE SEQUENCE</scope>
    <source>
        <strain evidence="2">CBHHK067</strain>
    </source>
</reference>
<feature type="signal peptide" evidence="1">
    <location>
        <begin position="1"/>
        <end position="17"/>
    </location>
</feature>
<accession>A0AAD7GTD9</accession>
<proteinExistence type="predicted"/>
<evidence type="ECO:0000256" key="1">
    <source>
        <dbReference type="SAM" id="SignalP"/>
    </source>
</evidence>
<organism evidence="2 3">
    <name type="scientific">Mycena rosella</name>
    <name type="common">Pink bonnet</name>
    <name type="synonym">Agaricus rosellus</name>
    <dbReference type="NCBI Taxonomy" id="1033263"/>
    <lineage>
        <taxon>Eukaryota</taxon>
        <taxon>Fungi</taxon>
        <taxon>Dikarya</taxon>
        <taxon>Basidiomycota</taxon>
        <taxon>Agaricomycotina</taxon>
        <taxon>Agaricomycetes</taxon>
        <taxon>Agaricomycetidae</taxon>
        <taxon>Agaricales</taxon>
        <taxon>Marasmiineae</taxon>
        <taxon>Mycenaceae</taxon>
        <taxon>Mycena</taxon>
    </lineage>
</organism>